<keyword evidence="1 2" id="KW-0443">Lipid metabolism</keyword>
<feature type="short sequence motif" description="DGA/G" evidence="2">
    <location>
        <begin position="222"/>
        <end position="224"/>
    </location>
</feature>
<dbReference type="InterPro" id="IPR052580">
    <property type="entry name" value="Lipid_Hydrolase"/>
</dbReference>
<dbReference type="RefSeq" id="WP_379895194.1">
    <property type="nucleotide sequence ID" value="NZ_CBCSCT010000027.1"/>
</dbReference>
<gene>
    <name evidence="4" type="ORF">ACFPXP_15330</name>
</gene>
<evidence type="ECO:0000256" key="2">
    <source>
        <dbReference type="PROSITE-ProRule" id="PRU01161"/>
    </source>
</evidence>
<comment type="caution">
    <text evidence="4">The sequence shown here is derived from an EMBL/GenBank/DDBJ whole genome shotgun (WGS) entry which is preliminary data.</text>
</comment>
<evidence type="ECO:0000313" key="5">
    <source>
        <dbReference type="Proteomes" id="UP001596250"/>
    </source>
</evidence>
<keyword evidence="5" id="KW-1185">Reference proteome</keyword>
<feature type="domain" description="PNPLA" evidence="3">
    <location>
        <begin position="30"/>
        <end position="235"/>
    </location>
</feature>
<dbReference type="Gene3D" id="3.40.1090.10">
    <property type="entry name" value="Cytosolic phospholipase A2 catalytic domain"/>
    <property type="match status" value="2"/>
</dbReference>
<dbReference type="SUPFAM" id="SSF52151">
    <property type="entry name" value="FabD/lysophospholipase-like"/>
    <property type="match status" value="1"/>
</dbReference>
<dbReference type="PROSITE" id="PS51635">
    <property type="entry name" value="PNPLA"/>
    <property type="match status" value="1"/>
</dbReference>
<dbReference type="Pfam" id="PF01734">
    <property type="entry name" value="Patatin"/>
    <property type="match status" value="1"/>
</dbReference>
<evidence type="ECO:0000313" key="4">
    <source>
        <dbReference type="EMBL" id="MFC5987777.1"/>
    </source>
</evidence>
<dbReference type="Proteomes" id="UP001596250">
    <property type="component" value="Unassembled WGS sequence"/>
</dbReference>
<comment type="caution">
    <text evidence="2">Lacks conserved residue(s) required for the propagation of feature annotation.</text>
</comment>
<protein>
    <submittedName>
        <fullName evidence="4">Patatin-like phospholipase family protein</fullName>
    </submittedName>
</protein>
<feature type="active site" description="Proton acceptor" evidence="2">
    <location>
        <position position="222"/>
    </location>
</feature>
<accession>A0ABW1IRS8</accession>
<sequence>MKSVIGQAIIAYIITCRNPSGGAMAMKCNAVFEGGGVKAIAIVGAVKAAEEKGIRFESVAGTSSGSIIASFLAAGYDADEIRQMIIDTPFTMFTKKTVIHKTTFGPIARMIIKKGLYSGNELEDWVRRILLQKGIRTFSDLRPNQLRIIASNITDGKLMVLPNDIAQLGVDPGKLEVARAIRMSCSIPYYFDPVVIRKPAALSTGEGKKKRKFASQVTYIVDGGILSNFPLWLFDEEQQQSKMIPTIGFQIVGRKDAKTKEIHGPISMFQALFSTMMDAHDERYIETHNRFRTVKVPSLGVRATQFDLSKEESLELFEAGYLAGRKFFQHWSYSGYLDAYSKYVLGNGEKVQILKA</sequence>
<organism evidence="4 5">
    <name type="scientific">Marinicrinis lubricantis</name>
    <dbReference type="NCBI Taxonomy" id="2086470"/>
    <lineage>
        <taxon>Bacteria</taxon>
        <taxon>Bacillati</taxon>
        <taxon>Bacillota</taxon>
        <taxon>Bacilli</taxon>
        <taxon>Bacillales</taxon>
        <taxon>Paenibacillaceae</taxon>
    </lineage>
</organism>
<dbReference type="PANTHER" id="PTHR46394:SF1">
    <property type="entry name" value="PNPLA DOMAIN-CONTAINING PROTEIN"/>
    <property type="match status" value="1"/>
</dbReference>
<dbReference type="CDD" id="cd07207">
    <property type="entry name" value="Pat_ExoU_VipD_like"/>
    <property type="match status" value="1"/>
</dbReference>
<feature type="active site" description="Nucleophile" evidence="2">
    <location>
        <position position="63"/>
    </location>
</feature>
<dbReference type="InterPro" id="IPR016035">
    <property type="entry name" value="Acyl_Trfase/lysoPLipase"/>
</dbReference>
<dbReference type="InterPro" id="IPR002641">
    <property type="entry name" value="PNPLA_dom"/>
</dbReference>
<name>A0ABW1IRS8_9BACL</name>
<keyword evidence="2" id="KW-0378">Hydrolase</keyword>
<evidence type="ECO:0000256" key="1">
    <source>
        <dbReference type="ARBA" id="ARBA00023098"/>
    </source>
</evidence>
<proteinExistence type="predicted"/>
<feature type="short sequence motif" description="GXSXG" evidence="2">
    <location>
        <begin position="61"/>
        <end position="65"/>
    </location>
</feature>
<dbReference type="PANTHER" id="PTHR46394">
    <property type="entry name" value="ANNEXIN"/>
    <property type="match status" value="1"/>
</dbReference>
<keyword evidence="2" id="KW-0442">Lipid degradation</keyword>
<evidence type="ECO:0000259" key="3">
    <source>
        <dbReference type="PROSITE" id="PS51635"/>
    </source>
</evidence>
<reference evidence="5" key="1">
    <citation type="journal article" date="2019" name="Int. J. Syst. Evol. Microbiol.">
        <title>The Global Catalogue of Microorganisms (GCM) 10K type strain sequencing project: providing services to taxonomists for standard genome sequencing and annotation.</title>
        <authorList>
            <consortium name="The Broad Institute Genomics Platform"/>
            <consortium name="The Broad Institute Genome Sequencing Center for Infectious Disease"/>
            <person name="Wu L."/>
            <person name="Ma J."/>
        </authorList>
    </citation>
    <scope>NUCLEOTIDE SEQUENCE [LARGE SCALE GENOMIC DNA]</scope>
    <source>
        <strain evidence="5">CCM 8749</strain>
    </source>
</reference>
<dbReference type="EMBL" id="JBHSQV010000170">
    <property type="protein sequence ID" value="MFC5987777.1"/>
    <property type="molecule type" value="Genomic_DNA"/>
</dbReference>